<feature type="non-terminal residue" evidence="1">
    <location>
        <position position="1"/>
    </location>
</feature>
<reference evidence="1" key="1">
    <citation type="submission" date="2020-11" db="EMBL/GenBank/DDBJ databases">
        <authorList>
            <person name="Tran Van P."/>
        </authorList>
    </citation>
    <scope>NUCLEOTIDE SEQUENCE</scope>
</reference>
<protein>
    <submittedName>
        <fullName evidence="1">Uncharacterized protein</fullName>
    </submittedName>
</protein>
<keyword evidence="2" id="KW-1185">Reference proteome</keyword>
<dbReference type="OrthoDB" id="10303149at2759"/>
<dbReference type="Proteomes" id="UP000759131">
    <property type="component" value="Unassembled WGS sequence"/>
</dbReference>
<evidence type="ECO:0000313" key="1">
    <source>
        <dbReference type="EMBL" id="CAD7627742.1"/>
    </source>
</evidence>
<dbReference type="EMBL" id="OC859585">
    <property type="protein sequence ID" value="CAD7627742.1"/>
    <property type="molecule type" value="Genomic_DNA"/>
</dbReference>
<proteinExistence type="predicted"/>
<dbReference type="EMBL" id="CAJPIZ010005010">
    <property type="protein sequence ID" value="CAG2108172.1"/>
    <property type="molecule type" value="Genomic_DNA"/>
</dbReference>
<gene>
    <name evidence="1" type="ORF">OSB1V03_LOCUS8167</name>
</gene>
<dbReference type="AlphaFoldDB" id="A0A7R9KQY7"/>
<name>A0A7R9KQY7_9ACAR</name>
<evidence type="ECO:0000313" key="2">
    <source>
        <dbReference type="Proteomes" id="UP000759131"/>
    </source>
</evidence>
<sequence length="162" mass="17379">SVLTPGVKANVTQFRYYECSGESKITQLQSSGRYESDSVSCNAFSYVAKNTTYSIKMDNKTTELTLQLNSYTVTLNGNAIFMLNGMIESGPCAGGHLDELTFSVADDQNGCLSEKGLQQSTPVYSILRVSGGKCESDCSGGVTTVYDPPIINSSDDISFKAC</sequence>
<organism evidence="1">
    <name type="scientific">Medioppia subpectinata</name>
    <dbReference type="NCBI Taxonomy" id="1979941"/>
    <lineage>
        <taxon>Eukaryota</taxon>
        <taxon>Metazoa</taxon>
        <taxon>Ecdysozoa</taxon>
        <taxon>Arthropoda</taxon>
        <taxon>Chelicerata</taxon>
        <taxon>Arachnida</taxon>
        <taxon>Acari</taxon>
        <taxon>Acariformes</taxon>
        <taxon>Sarcoptiformes</taxon>
        <taxon>Oribatida</taxon>
        <taxon>Brachypylina</taxon>
        <taxon>Oppioidea</taxon>
        <taxon>Oppiidae</taxon>
        <taxon>Medioppia</taxon>
    </lineage>
</organism>
<accession>A0A7R9KQY7</accession>